<organism evidence="1 2">
    <name type="scientific">Colletotrichum kahawae</name>
    <name type="common">Coffee berry disease fungus</name>
    <dbReference type="NCBI Taxonomy" id="34407"/>
    <lineage>
        <taxon>Eukaryota</taxon>
        <taxon>Fungi</taxon>
        <taxon>Dikarya</taxon>
        <taxon>Ascomycota</taxon>
        <taxon>Pezizomycotina</taxon>
        <taxon>Sordariomycetes</taxon>
        <taxon>Hypocreomycetidae</taxon>
        <taxon>Glomerellales</taxon>
        <taxon>Glomerellaceae</taxon>
        <taxon>Colletotrichum</taxon>
        <taxon>Colletotrichum gloeosporioides species complex</taxon>
    </lineage>
</organism>
<dbReference type="Proteomes" id="UP001281614">
    <property type="component" value="Unassembled WGS sequence"/>
</dbReference>
<proteinExistence type="predicted"/>
<comment type="caution">
    <text evidence="1">The sequence shown here is derived from an EMBL/GenBank/DDBJ whole genome shotgun (WGS) entry which is preliminary data.</text>
</comment>
<sequence length="47" mass="5002">MRDSSRVAKSPTAGSFGLFQTAMEKKKKSEFPVDPLAQVAGACSVEI</sequence>
<name>A0AAD9YKZ4_COLKA</name>
<dbReference type="EMBL" id="VYYT01000078">
    <property type="protein sequence ID" value="KAK2771704.1"/>
    <property type="molecule type" value="Genomic_DNA"/>
</dbReference>
<evidence type="ECO:0000313" key="1">
    <source>
        <dbReference type="EMBL" id="KAK2771704.1"/>
    </source>
</evidence>
<protein>
    <submittedName>
        <fullName evidence="1">Uncharacterized protein</fullName>
    </submittedName>
</protein>
<accession>A0AAD9YKZ4</accession>
<reference evidence="1" key="1">
    <citation type="submission" date="2023-02" db="EMBL/GenBank/DDBJ databases">
        <title>Colletotrichum kahawae CIFC_Que2 genome sequencing and assembly.</title>
        <authorList>
            <person name="Baroncelli R."/>
        </authorList>
    </citation>
    <scope>NUCLEOTIDE SEQUENCE</scope>
    <source>
        <strain evidence="1">CIFC_Que2</strain>
    </source>
</reference>
<keyword evidence="2" id="KW-1185">Reference proteome</keyword>
<dbReference type="AlphaFoldDB" id="A0AAD9YKZ4"/>
<evidence type="ECO:0000313" key="2">
    <source>
        <dbReference type="Proteomes" id="UP001281614"/>
    </source>
</evidence>
<gene>
    <name evidence="1" type="ORF">CKAH01_14297</name>
</gene>